<dbReference type="STRING" id="53326.A0A016WYD7"/>
<sequence length="269" mass="31699">MLLIKKMQLLRSIEEFLDPHADVVFIDRFYNFEVMTGSYLVKNSAWSRQFLLEFADYSSRISKNELSSDNVALHAYLAERIVPKNNTELATCIRIYDNIKGYGDLFLYEVCIRKLLGYGTSFGRIKILHKGTGWVRDPRMTNSKWSKERDFMFHNWKEWLQISYVNTPISVKINSSLRRTSWYNPIIGELNLSLCTPGNTTWNMDENLIESQLVIEAQLKEYEQEVEKMRKKLLAHLALLTDLWFHETRNESFKVTLEPLNQSWLAYAM</sequence>
<dbReference type="Gene3D" id="3.90.550.10">
    <property type="entry name" value="Spore Coat Polysaccharide Biosynthesis Protein SpsA, Chain A"/>
    <property type="match status" value="1"/>
</dbReference>
<proteinExistence type="predicted"/>
<keyword evidence="1" id="KW-0175">Coiled coil</keyword>
<evidence type="ECO:0000256" key="1">
    <source>
        <dbReference type="SAM" id="Coils"/>
    </source>
</evidence>
<dbReference type="PANTHER" id="PTHR31562:SF9">
    <property type="entry name" value="GLYCOSYLTRANSFERASE FAMILY 8 PROTEIN"/>
    <property type="match status" value="1"/>
</dbReference>
<evidence type="ECO:0000313" key="2">
    <source>
        <dbReference type="EMBL" id="EYC44576.1"/>
    </source>
</evidence>
<gene>
    <name evidence="2" type="primary">Acey_s0457.g1814</name>
    <name evidence="2" type="ORF">Y032_0457g1814</name>
</gene>
<comment type="caution">
    <text evidence="2">The sequence shown here is derived from an EMBL/GenBank/DDBJ whole genome shotgun (WGS) entry which is preliminary data.</text>
</comment>
<accession>A0A016WYD7</accession>
<evidence type="ECO:0000313" key="3">
    <source>
        <dbReference type="Proteomes" id="UP000024635"/>
    </source>
</evidence>
<dbReference type="OrthoDB" id="407658at2759"/>
<name>A0A016WYD7_9BILA</name>
<dbReference type="Proteomes" id="UP000024635">
    <property type="component" value="Unassembled WGS sequence"/>
</dbReference>
<protein>
    <submittedName>
        <fullName evidence="2">Uncharacterized protein</fullName>
    </submittedName>
</protein>
<dbReference type="InterPro" id="IPR029044">
    <property type="entry name" value="Nucleotide-diphossugar_trans"/>
</dbReference>
<dbReference type="PANTHER" id="PTHR31562">
    <property type="entry name" value="PROTEIN CBG18972"/>
    <property type="match status" value="1"/>
</dbReference>
<keyword evidence="3" id="KW-1185">Reference proteome</keyword>
<dbReference type="Pfam" id="PF03314">
    <property type="entry name" value="DUF273"/>
    <property type="match status" value="1"/>
</dbReference>
<feature type="coiled-coil region" evidence="1">
    <location>
        <begin position="212"/>
        <end position="239"/>
    </location>
</feature>
<dbReference type="EMBL" id="JARK01000057">
    <property type="protein sequence ID" value="EYC44576.1"/>
    <property type="molecule type" value="Genomic_DNA"/>
</dbReference>
<reference evidence="3" key="1">
    <citation type="journal article" date="2015" name="Nat. Genet.">
        <title>The genome and transcriptome of the zoonotic hookworm Ancylostoma ceylanicum identify infection-specific gene families.</title>
        <authorList>
            <person name="Schwarz E.M."/>
            <person name="Hu Y."/>
            <person name="Antoshechkin I."/>
            <person name="Miller M.M."/>
            <person name="Sternberg P.W."/>
            <person name="Aroian R.V."/>
        </authorList>
    </citation>
    <scope>NUCLEOTIDE SEQUENCE</scope>
    <source>
        <strain evidence="3">HY135</strain>
    </source>
</reference>
<organism evidence="2 3">
    <name type="scientific">Ancylostoma ceylanicum</name>
    <dbReference type="NCBI Taxonomy" id="53326"/>
    <lineage>
        <taxon>Eukaryota</taxon>
        <taxon>Metazoa</taxon>
        <taxon>Ecdysozoa</taxon>
        <taxon>Nematoda</taxon>
        <taxon>Chromadorea</taxon>
        <taxon>Rhabditida</taxon>
        <taxon>Rhabditina</taxon>
        <taxon>Rhabditomorpha</taxon>
        <taxon>Strongyloidea</taxon>
        <taxon>Ancylostomatidae</taxon>
        <taxon>Ancylostomatinae</taxon>
        <taxon>Ancylostoma</taxon>
    </lineage>
</organism>
<dbReference type="InterPro" id="IPR004988">
    <property type="entry name" value="DUF273"/>
</dbReference>
<dbReference type="AlphaFoldDB" id="A0A016WYD7"/>